<feature type="transmembrane region" description="Helical" evidence="1">
    <location>
        <begin position="56"/>
        <end position="73"/>
    </location>
</feature>
<sequence length="127" mass="15188">MRYNPCKVTSLVVPYLVLKMIINSKKYHFLITSIPMSLTTVVYHHKLIKGVRKYDIVVSLMAYIHHVLYYSRYSKKNHNFYQILPGMLYLVDKIFERLKYEKTSYYFHALSHLAVIPCVYFNVSDRI</sequence>
<evidence type="ECO:0000256" key="1">
    <source>
        <dbReference type="SAM" id="Phobius"/>
    </source>
</evidence>
<evidence type="ECO:0000313" key="2">
    <source>
        <dbReference type="EMBL" id="QHT06196.1"/>
    </source>
</evidence>
<name>A0A6C0CN26_9ZZZZ</name>
<keyword evidence="1" id="KW-0812">Transmembrane</keyword>
<keyword evidence="1" id="KW-0472">Membrane</keyword>
<dbReference type="AlphaFoldDB" id="A0A6C0CN26"/>
<organism evidence="2">
    <name type="scientific">viral metagenome</name>
    <dbReference type="NCBI Taxonomy" id="1070528"/>
    <lineage>
        <taxon>unclassified sequences</taxon>
        <taxon>metagenomes</taxon>
        <taxon>organismal metagenomes</taxon>
    </lineage>
</organism>
<feature type="transmembrane region" description="Helical" evidence="1">
    <location>
        <begin position="27"/>
        <end position="44"/>
    </location>
</feature>
<dbReference type="EMBL" id="MN739467">
    <property type="protein sequence ID" value="QHT06196.1"/>
    <property type="molecule type" value="Genomic_DNA"/>
</dbReference>
<protein>
    <recommendedName>
        <fullName evidence="3">Post-GPI attachment to proteins factor 3</fullName>
    </recommendedName>
</protein>
<accession>A0A6C0CN26</accession>
<reference evidence="2" key="1">
    <citation type="journal article" date="2020" name="Nature">
        <title>Giant virus diversity and host interactions through global metagenomics.</title>
        <authorList>
            <person name="Schulz F."/>
            <person name="Roux S."/>
            <person name="Paez-Espino D."/>
            <person name="Jungbluth S."/>
            <person name="Walsh D.A."/>
            <person name="Denef V.J."/>
            <person name="McMahon K.D."/>
            <person name="Konstantinidis K.T."/>
            <person name="Eloe-Fadrosh E.A."/>
            <person name="Kyrpides N.C."/>
            <person name="Woyke T."/>
        </authorList>
    </citation>
    <scope>NUCLEOTIDE SEQUENCE</scope>
    <source>
        <strain evidence="2">GVMAG-M-3300021425-30</strain>
    </source>
</reference>
<proteinExistence type="predicted"/>
<evidence type="ECO:0008006" key="3">
    <source>
        <dbReference type="Google" id="ProtNLM"/>
    </source>
</evidence>
<keyword evidence="1" id="KW-1133">Transmembrane helix</keyword>